<dbReference type="KEGG" id="rtx:TI83_05920"/>
<keyword evidence="5 6" id="KW-0030">Aminoacyl-tRNA synthetase</keyword>
<evidence type="ECO:0000256" key="3">
    <source>
        <dbReference type="ARBA" id="ARBA00022840"/>
    </source>
</evidence>
<name>A0A0C5BF00_9MICO</name>
<accession>A0A0C5BF00</accession>
<dbReference type="InterPro" id="IPR015413">
    <property type="entry name" value="Methionyl/Leucyl_tRNA_Synth"/>
</dbReference>
<evidence type="ECO:0000259" key="7">
    <source>
        <dbReference type="Pfam" id="PF09334"/>
    </source>
</evidence>
<gene>
    <name evidence="8" type="ORF">VT73_08520</name>
</gene>
<keyword evidence="2 6" id="KW-0547">Nucleotide-binding</keyword>
<dbReference type="PATRIC" id="fig|145458.7.peg.1359"/>
<evidence type="ECO:0000256" key="1">
    <source>
        <dbReference type="ARBA" id="ARBA00022598"/>
    </source>
</evidence>
<dbReference type="AlphaFoldDB" id="A0A0C5BF00"/>
<comment type="caution">
    <text evidence="8">The sequence shown here is derived from an EMBL/GenBank/DDBJ whole genome shotgun (WGS) entry which is preliminary data.</text>
</comment>
<dbReference type="Proteomes" id="UP000052979">
    <property type="component" value="Unassembled WGS sequence"/>
</dbReference>
<proteinExistence type="inferred from homology"/>
<comment type="similarity">
    <text evidence="6">Belongs to the class-I aminoacyl-tRNA synthetase family.</text>
</comment>
<feature type="domain" description="Methionyl/Leucyl tRNA synthetase" evidence="7">
    <location>
        <begin position="67"/>
        <end position="167"/>
    </location>
</feature>
<keyword evidence="9" id="KW-1185">Reference proteome</keyword>
<dbReference type="SUPFAM" id="SSF52374">
    <property type="entry name" value="Nucleotidylyl transferase"/>
    <property type="match status" value="1"/>
</dbReference>
<dbReference type="GO" id="GO:0006418">
    <property type="term" value="P:tRNA aminoacylation for protein translation"/>
    <property type="evidence" value="ECO:0007669"/>
    <property type="project" value="InterPro"/>
</dbReference>
<evidence type="ECO:0000313" key="9">
    <source>
        <dbReference type="Proteomes" id="UP000052979"/>
    </source>
</evidence>
<organism evidence="8 9">
    <name type="scientific">Rathayibacter toxicus</name>
    <dbReference type="NCBI Taxonomy" id="145458"/>
    <lineage>
        <taxon>Bacteria</taxon>
        <taxon>Bacillati</taxon>
        <taxon>Actinomycetota</taxon>
        <taxon>Actinomycetes</taxon>
        <taxon>Micrococcales</taxon>
        <taxon>Microbacteriaceae</taxon>
        <taxon>Rathayibacter</taxon>
    </lineage>
</organism>
<evidence type="ECO:0000256" key="5">
    <source>
        <dbReference type="ARBA" id="ARBA00023146"/>
    </source>
</evidence>
<evidence type="ECO:0000256" key="2">
    <source>
        <dbReference type="ARBA" id="ARBA00022741"/>
    </source>
</evidence>
<keyword evidence="3 6" id="KW-0067">ATP-binding</keyword>
<keyword evidence="4 6" id="KW-0648">Protein biosynthesis</keyword>
<dbReference type="GO" id="GO:0005524">
    <property type="term" value="F:ATP binding"/>
    <property type="evidence" value="ECO:0007669"/>
    <property type="project" value="UniProtKB-KW"/>
</dbReference>
<dbReference type="Gene3D" id="3.40.50.620">
    <property type="entry name" value="HUPs"/>
    <property type="match status" value="1"/>
</dbReference>
<keyword evidence="1 6" id="KW-0436">Ligase</keyword>
<dbReference type="GO" id="GO:0004812">
    <property type="term" value="F:aminoacyl-tRNA ligase activity"/>
    <property type="evidence" value="ECO:0007669"/>
    <property type="project" value="UniProtKB-KW"/>
</dbReference>
<evidence type="ECO:0000256" key="4">
    <source>
        <dbReference type="ARBA" id="ARBA00022917"/>
    </source>
</evidence>
<dbReference type="Pfam" id="PF09334">
    <property type="entry name" value="tRNA-synt_1g"/>
    <property type="match status" value="1"/>
</dbReference>
<sequence length="262" mass="30293">MRELHHDSRRADQLFGKLAPHQILWSYPGDYGFRLNDGQLLNPWIEIFFQHLYCVLQQAGVDIRLPWHEQMTRLNKHNPRITYFFGVDNTYYYAFLFTRLAHLVGATAMTPDYLKINEFMTLSGRKMSTSRGNVIAASDFTRTEVLLRNRRRRLAASSPEYAPKEFSSSIQIYQEESKALDANETVGRLPAASPPSYNADRERYAIKSQLEQLSAVQWFSVQDLLAVLAKGVERADQMQKEHPFGARTLRDYISEINAELLL</sequence>
<dbReference type="STRING" id="145458.APU90_00555"/>
<evidence type="ECO:0000256" key="6">
    <source>
        <dbReference type="RuleBase" id="RU363039"/>
    </source>
</evidence>
<protein>
    <recommendedName>
        <fullName evidence="7">Methionyl/Leucyl tRNA synthetase domain-containing protein</fullName>
    </recommendedName>
</protein>
<dbReference type="InterPro" id="IPR014729">
    <property type="entry name" value="Rossmann-like_a/b/a_fold"/>
</dbReference>
<reference evidence="8 9" key="1">
    <citation type="submission" date="2015-04" db="EMBL/GenBank/DDBJ databases">
        <title>Draft genome sequence of Rathayibacter toxicus strain FH-142 (AKA 70134 or CS 32), a Western Australian isolate.</title>
        <authorList>
            <consortium name="Consortium for Microbial Forensics and Genomics (microFORGE)"/>
            <person name="Knight B.M."/>
            <person name="Roberts D.P."/>
            <person name="Lin D."/>
            <person name="Hari K."/>
            <person name="Fletcher J."/>
            <person name="Melcher U."/>
            <person name="Blagden T."/>
            <person name="Luster D.G."/>
            <person name="Sechler A.J."/>
            <person name="Schneider W.L."/>
            <person name="Winegar R.A."/>
        </authorList>
    </citation>
    <scope>NUCLEOTIDE SEQUENCE [LARGE SCALE GENOMIC DNA]</scope>
    <source>
        <strain evidence="8 9">FH142</strain>
    </source>
</reference>
<dbReference type="EMBL" id="LBFI01000053">
    <property type="protein sequence ID" value="KKM44576.1"/>
    <property type="molecule type" value="Genomic_DNA"/>
</dbReference>
<evidence type="ECO:0000313" key="8">
    <source>
        <dbReference type="EMBL" id="KKM44576.1"/>
    </source>
</evidence>
<dbReference type="KEGG" id="rtc:APU90_00555"/>